<name>A0A2R4XK57_9BURK</name>
<proteinExistence type="predicted"/>
<evidence type="ECO:0000313" key="1">
    <source>
        <dbReference type="EMBL" id="AWB34089.1"/>
    </source>
</evidence>
<dbReference type="EMBL" id="CP028901">
    <property type="protein sequence ID" value="AWB34089.1"/>
    <property type="molecule type" value="Genomic_DNA"/>
</dbReference>
<sequence length="76" mass="8426">MVLCGSLVLIAGCSSIVPSFLRGGSSDTNPCKVNPQSCIYRGQYEPGEREYAEREARRLNYQSMERLNQQVRAAGI</sequence>
<evidence type="ECO:0000313" key="2">
    <source>
        <dbReference type="Proteomes" id="UP000244571"/>
    </source>
</evidence>
<dbReference type="AlphaFoldDB" id="A0A2R4XK57"/>
<gene>
    <name evidence="1" type="ORF">DBV39_10605</name>
</gene>
<protein>
    <submittedName>
        <fullName evidence="1">Uncharacterized protein</fullName>
    </submittedName>
</protein>
<keyword evidence="2" id="KW-1185">Reference proteome</keyword>
<reference evidence="1 2" key="1">
    <citation type="submission" date="2018-04" db="EMBL/GenBank/DDBJ databases">
        <title>Bordetella sp. HZ20 isolated from seawater.</title>
        <authorList>
            <person name="Sun C."/>
        </authorList>
    </citation>
    <scope>NUCLEOTIDE SEQUENCE [LARGE SCALE GENOMIC DNA]</scope>
    <source>
        <strain evidence="1 2">HZ20</strain>
    </source>
</reference>
<organism evidence="1 2">
    <name type="scientific">Orrella marina</name>
    <dbReference type="NCBI Taxonomy" id="2163011"/>
    <lineage>
        <taxon>Bacteria</taxon>
        <taxon>Pseudomonadati</taxon>
        <taxon>Pseudomonadota</taxon>
        <taxon>Betaproteobacteria</taxon>
        <taxon>Burkholderiales</taxon>
        <taxon>Alcaligenaceae</taxon>
        <taxon>Orrella</taxon>
    </lineage>
</organism>
<accession>A0A2R4XK57</accession>
<dbReference type="Proteomes" id="UP000244571">
    <property type="component" value="Chromosome"/>
</dbReference>
<dbReference type="KEGG" id="boz:DBV39_10605"/>